<feature type="non-terminal residue" evidence="2">
    <location>
        <position position="1"/>
    </location>
</feature>
<accession>A0A6J4UJ28</accession>
<organism evidence="2">
    <name type="scientific">uncultured Thermomicrobiales bacterium</name>
    <dbReference type="NCBI Taxonomy" id="1645740"/>
    <lineage>
        <taxon>Bacteria</taxon>
        <taxon>Pseudomonadati</taxon>
        <taxon>Thermomicrobiota</taxon>
        <taxon>Thermomicrobia</taxon>
        <taxon>Thermomicrobiales</taxon>
        <taxon>environmental samples</taxon>
    </lineage>
</organism>
<name>A0A6J4UJ28_9BACT</name>
<evidence type="ECO:0000313" key="2">
    <source>
        <dbReference type="EMBL" id="CAA9549144.1"/>
    </source>
</evidence>
<reference evidence="2" key="1">
    <citation type="submission" date="2020-02" db="EMBL/GenBank/DDBJ databases">
        <authorList>
            <person name="Meier V. D."/>
        </authorList>
    </citation>
    <scope>NUCLEOTIDE SEQUENCE</scope>
    <source>
        <strain evidence="2">AVDCRST_MAG43</strain>
    </source>
</reference>
<feature type="region of interest" description="Disordered" evidence="1">
    <location>
        <begin position="41"/>
        <end position="73"/>
    </location>
</feature>
<gene>
    <name evidence="2" type="ORF">AVDCRST_MAG43-910</name>
</gene>
<sequence length="73" mass="8137">VHGTQGLDTEAVLRHHRQRSGRSMVLAGDRFDPHLRRVQTCQEGSRGAVRRPVAADIHRVRPLPPASSPQQQV</sequence>
<dbReference type="EMBL" id="CADCWI010000044">
    <property type="protein sequence ID" value="CAA9549144.1"/>
    <property type="molecule type" value="Genomic_DNA"/>
</dbReference>
<feature type="region of interest" description="Disordered" evidence="1">
    <location>
        <begin position="1"/>
        <end position="23"/>
    </location>
</feature>
<proteinExistence type="predicted"/>
<protein>
    <submittedName>
        <fullName evidence="2">Uncharacterized protein</fullName>
    </submittedName>
</protein>
<feature type="non-terminal residue" evidence="2">
    <location>
        <position position="73"/>
    </location>
</feature>
<dbReference type="AlphaFoldDB" id="A0A6J4UJ28"/>
<evidence type="ECO:0000256" key="1">
    <source>
        <dbReference type="SAM" id="MobiDB-lite"/>
    </source>
</evidence>